<name>A0A1N7D0E5_9EURY</name>
<evidence type="ECO:0000313" key="10">
    <source>
        <dbReference type="Proteomes" id="UP000186914"/>
    </source>
</evidence>
<evidence type="ECO:0000259" key="8">
    <source>
        <dbReference type="PROSITE" id="PS51202"/>
    </source>
</evidence>
<dbReference type="SUPFAM" id="SSF116726">
    <property type="entry name" value="TrkA C-terminal domain-like"/>
    <property type="match status" value="1"/>
</dbReference>
<feature type="domain" description="RCK C-terminal" evidence="8">
    <location>
        <begin position="144"/>
        <end position="226"/>
    </location>
</feature>
<keyword evidence="5" id="KW-0520">NAD</keyword>
<evidence type="ECO:0000256" key="6">
    <source>
        <dbReference type="ARBA" id="ARBA00023065"/>
    </source>
</evidence>
<feature type="domain" description="RCK N-terminal" evidence="7">
    <location>
        <begin position="9"/>
        <end position="131"/>
    </location>
</feature>
<dbReference type="PRINTS" id="PR00335">
    <property type="entry name" value="KUPTAKETRKA"/>
</dbReference>
<keyword evidence="2" id="KW-0813">Transport</keyword>
<comment type="function">
    <text evidence="1">Part of a potassium transport system.</text>
</comment>
<dbReference type="PANTHER" id="PTHR43833:SF5">
    <property type="entry name" value="TRK SYSTEM POTASSIUM UPTAKE PROTEIN TRKA"/>
    <property type="match status" value="1"/>
</dbReference>
<reference evidence="10" key="1">
    <citation type="submission" date="2017-01" db="EMBL/GenBank/DDBJ databases">
        <authorList>
            <person name="Varghese N."/>
            <person name="Submissions S."/>
        </authorList>
    </citation>
    <scope>NUCLEOTIDE SEQUENCE [LARGE SCALE GENOMIC DNA]</scope>
    <source>
        <strain evidence="10">CGMCC 1.7737</strain>
    </source>
</reference>
<evidence type="ECO:0000259" key="7">
    <source>
        <dbReference type="PROSITE" id="PS51201"/>
    </source>
</evidence>
<dbReference type="InterPro" id="IPR003148">
    <property type="entry name" value="RCK_N"/>
</dbReference>
<dbReference type="InterPro" id="IPR036291">
    <property type="entry name" value="NAD(P)-bd_dom_sf"/>
</dbReference>
<keyword evidence="10" id="KW-1185">Reference proteome</keyword>
<dbReference type="Gene3D" id="3.40.50.720">
    <property type="entry name" value="NAD(P)-binding Rossmann-like Domain"/>
    <property type="match status" value="1"/>
</dbReference>
<keyword evidence="3" id="KW-0633">Potassium transport</keyword>
<dbReference type="InterPro" id="IPR050721">
    <property type="entry name" value="Trk_Ktr_HKT_K-transport"/>
</dbReference>
<dbReference type="Proteomes" id="UP000186914">
    <property type="component" value="Unassembled WGS sequence"/>
</dbReference>
<dbReference type="Pfam" id="PF02254">
    <property type="entry name" value="TrkA_N"/>
    <property type="match status" value="1"/>
</dbReference>
<evidence type="ECO:0000256" key="2">
    <source>
        <dbReference type="ARBA" id="ARBA00022448"/>
    </source>
</evidence>
<sequence length="230" mass="24901">MNILLNVIPMRVIIVGGGRVGRGLAERLENRGENVVLIEQDQQAVEIARDAGFTVHQDNGTNIDALRAAGAENAKIIAAATADDDVNLLVSQLSNLKFNVETVIACVNTPQNVEVFEDLGVQSISANDSIVQAMDNAVERPALSEWMSEIERNGDVQEIEITDENLSGKTIKELGQSLPDGVLIALVSRDGESQIPTPELTLRHGDHLIFVGQSRAVDDAIELCHPEMYV</sequence>
<dbReference type="SUPFAM" id="SSF51735">
    <property type="entry name" value="NAD(P)-binding Rossmann-fold domains"/>
    <property type="match status" value="1"/>
</dbReference>
<evidence type="ECO:0000256" key="3">
    <source>
        <dbReference type="ARBA" id="ARBA00022538"/>
    </source>
</evidence>
<gene>
    <name evidence="9" type="ORF">SAMN05421858_3388</name>
</gene>
<organism evidence="9 10">
    <name type="scientific">Haladaptatus litoreus</name>
    <dbReference type="NCBI Taxonomy" id="553468"/>
    <lineage>
        <taxon>Archaea</taxon>
        <taxon>Methanobacteriati</taxon>
        <taxon>Methanobacteriota</taxon>
        <taxon>Stenosarchaea group</taxon>
        <taxon>Halobacteria</taxon>
        <taxon>Halobacteriales</taxon>
        <taxon>Haladaptataceae</taxon>
        <taxon>Haladaptatus</taxon>
    </lineage>
</organism>
<keyword evidence="6" id="KW-0406">Ion transport</keyword>
<dbReference type="InterPro" id="IPR006037">
    <property type="entry name" value="RCK_C"/>
</dbReference>
<dbReference type="Gene3D" id="3.30.70.1450">
    <property type="entry name" value="Regulator of K+ conductance, C-terminal domain"/>
    <property type="match status" value="1"/>
</dbReference>
<dbReference type="GO" id="GO:0015079">
    <property type="term" value="F:potassium ion transmembrane transporter activity"/>
    <property type="evidence" value="ECO:0007669"/>
    <property type="project" value="InterPro"/>
</dbReference>
<evidence type="ECO:0000313" key="9">
    <source>
        <dbReference type="EMBL" id="SIR69388.1"/>
    </source>
</evidence>
<dbReference type="PROSITE" id="PS51201">
    <property type="entry name" value="RCK_N"/>
    <property type="match status" value="1"/>
</dbReference>
<dbReference type="PROSITE" id="PS51202">
    <property type="entry name" value="RCK_C"/>
    <property type="match status" value="1"/>
</dbReference>
<dbReference type="EMBL" id="FTNO01000003">
    <property type="protein sequence ID" value="SIR69388.1"/>
    <property type="molecule type" value="Genomic_DNA"/>
</dbReference>
<dbReference type="InterPro" id="IPR036721">
    <property type="entry name" value="RCK_C_sf"/>
</dbReference>
<protein>
    <submittedName>
        <fullName evidence="9">Trk K+ transport system, NAD-binding component</fullName>
    </submittedName>
</protein>
<evidence type="ECO:0000256" key="1">
    <source>
        <dbReference type="ARBA" id="ARBA00003660"/>
    </source>
</evidence>
<accession>A0A1N7D0E5</accession>
<dbReference type="AlphaFoldDB" id="A0A1N7D0E5"/>
<dbReference type="Pfam" id="PF02080">
    <property type="entry name" value="TrkA_C"/>
    <property type="match status" value="1"/>
</dbReference>
<proteinExistence type="predicted"/>
<keyword evidence="4" id="KW-0630">Potassium</keyword>
<evidence type="ECO:0000256" key="4">
    <source>
        <dbReference type="ARBA" id="ARBA00022958"/>
    </source>
</evidence>
<evidence type="ECO:0000256" key="5">
    <source>
        <dbReference type="ARBA" id="ARBA00023027"/>
    </source>
</evidence>
<dbReference type="InterPro" id="IPR006036">
    <property type="entry name" value="K_uptake_TrkA"/>
</dbReference>
<dbReference type="GO" id="GO:0005886">
    <property type="term" value="C:plasma membrane"/>
    <property type="evidence" value="ECO:0007669"/>
    <property type="project" value="InterPro"/>
</dbReference>
<dbReference type="PANTHER" id="PTHR43833">
    <property type="entry name" value="POTASSIUM CHANNEL PROTEIN 2-RELATED-RELATED"/>
    <property type="match status" value="1"/>
</dbReference>